<keyword evidence="3" id="KW-1185">Reference proteome</keyword>
<accession>A0A3N6N5N5</accession>
<dbReference type="EMBL" id="RQIS01000001">
    <property type="protein sequence ID" value="RQH09945.1"/>
    <property type="molecule type" value="Genomic_DNA"/>
</dbReference>
<name>A0A3N6N5N5_9BURK</name>
<dbReference type="Proteomes" id="UP000272778">
    <property type="component" value="Unassembled WGS sequence"/>
</dbReference>
<dbReference type="RefSeq" id="WP_124149342.1">
    <property type="nucleotide sequence ID" value="NZ_RQIS01000001.1"/>
</dbReference>
<keyword evidence="1" id="KW-0472">Membrane</keyword>
<protein>
    <submittedName>
        <fullName evidence="2">Type IV pillus assembly protein</fullName>
    </submittedName>
</protein>
<proteinExistence type="predicted"/>
<reference evidence="2 3" key="1">
    <citation type="submission" date="2018-11" db="EMBL/GenBank/DDBJ databases">
        <title>Paraburkholderia sp. DHOA04, isolated from soil.</title>
        <authorList>
            <person name="Gao Z.-H."/>
            <person name="Qiu L.-H."/>
            <person name="Fu J.-C."/>
        </authorList>
    </citation>
    <scope>NUCLEOTIDE SEQUENCE [LARGE SCALE GENOMIC DNA]</scope>
    <source>
        <strain evidence="2 3">DHOA04</strain>
    </source>
</reference>
<dbReference type="GO" id="GO:0043683">
    <property type="term" value="P:type IV pilus assembly"/>
    <property type="evidence" value="ECO:0007669"/>
    <property type="project" value="InterPro"/>
</dbReference>
<dbReference type="AlphaFoldDB" id="A0A3N6N5N5"/>
<evidence type="ECO:0000313" key="2">
    <source>
        <dbReference type="EMBL" id="RQH09945.1"/>
    </source>
</evidence>
<keyword evidence="1" id="KW-1133">Transmembrane helix</keyword>
<dbReference type="Pfam" id="PF16074">
    <property type="entry name" value="PilW"/>
    <property type="match status" value="1"/>
</dbReference>
<evidence type="ECO:0000256" key="1">
    <source>
        <dbReference type="SAM" id="Phobius"/>
    </source>
</evidence>
<evidence type="ECO:0000313" key="3">
    <source>
        <dbReference type="Proteomes" id="UP000272778"/>
    </source>
</evidence>
<comment type="caution">
    <text evidence="2">The sequence shown here is derived from an EMBL/GenBank/DDBJ whole genome shotgun (WGS) entry which is preliminary data.</text>
</comment>
<sequence>MKLRRPIRLKSGTGHTLLELVIAVALGLVVAAGAVAAYRSQVQAFRLATDAARIHEAGMNALTLLGEQIQIAGFSPADVPQSLSGSAVFGCAGGRPTGADTSLTCKSLSGRSDGIAVRYVGDTVSTWPSTGGLVTDCLGQAVGATGVNVVNRYHAKASGSTGEPELYCEGSGNVGTAQPLVEGVELLRLRYWPANATQSVDASVLAGEQWSSVVAVDLCVQVRGAPFPRSVSYVDCDGASKAATDGRMRQTFWRHITLRNQQGESS</sequence>
<dbReference type="InterPro" id="IPR032092">
    <property type="entry name" value="PilW"/>
</dbReference>
<feature type="transmembrane region" description="Helical" evidence="1">
    <location>
        <begin position="20"/>
        <end position="38"/>
    </location>
</feature>
<organism evidence="2 3">
    <name type="scientific">Paraburkholderia dinghuensis</name>
    <dbReference type="NCBI Taxonomy" id="2305225"/>
    <lineage>
        <taxon>Bacteria</taxon>
        <taxon>Pseudomonadati</taxon>
        <taxon>Pseudomonadota</taxon>
        <taxon>Betaproteobacteria</taxon>
        <taxon>Burkholderiales</taxon>
        <taxon>Burkholderiaceae</taxon>
        <taxon>Paraburkholderia</taxon>
    </lineage>
</organism>
<dbReference type="OrthoDB" id="8891327at2"/>
<gene>
    <name evidence="2" type="ORF">D1Y85_02055</name>
</gene>
<keyword evidence="1" id="KW-0812">Transmembrane</keyword>